<dbReference type="EMBL" id="CAJVPT010004357">
    <property type="protein sequence ID" value="CAG8507099.1"/>
    <property type="molecule type" value="Genomic_DNA"/>
</dbReference>
<evidence type="ECO:0000313" key="1">
    <source>
        <dbReference type="EMBL" id="CAG8507099.1"/>
    </source>
</evidence>
<sequence length="388" mass="44232">ATVTRSFNKQLQIIKEQGTEEEKKNAIRLENQFRPVCDLLIFSFDNLDTLIINFIFVKIESKKKGSIDNFWLESLRGWIQFGGIGNMIRDYKNHGRPSIEEEISAIPTKRTKLDEKFNLTKSSSELLPSTNVQQTSTISNSNDVKTEELEGDEEIKFNLVNVLMELNREPTVKSSIINHGTLLAIEPPLPPEISSSLRDTASRQLVGEDVFMDCGSAELNRMIALMFNNLYYGIPEVAPSKLSEEEHCDMFIYPIIRSFRGSEKEYELRLNRANTGSKTRPDLSCIVNDVSILNSEFKPLGDSMESSFMDLKYDGLYRSWLFLTTKLVVDKATIPLAEFAISHFVALEECVEKIAKNFKYRSSQFTPPAQMSFVRNLPDSPQVKMLLH</sequence>
<accession>A0ACA9L2C9</accession>
<name>A0ACA9L2C9_9GLOM</name>
<protein>
    <submittedName>
        <fullName evidence="1">9114_t:CDS:1</fullName>
    </submittedName>
</protein>
<gene>
    <name evidence="1" type="ORF">ACOLOM_LOCUS3054</name>
</gene>
<organism evidence="1 2">
    <name type="scientific">Acaulospora colombiana</name>
    <dbReference type="NCBI Taxonomy" id="27376"/>
    <lineage>
        <taxon>Eukaryota</taxon>
        <taxon>Fungi</taxon>
        <taxon>Fungi incertae sedis</taxon>
        <taxon>Mucoromycota</taxon>
        <taxon>Glomeromycotina</taxon>
        <taxon>Glomeromycetes</taxon>
        <taxon>Diversisporales</taxon>
        <taxon>Acaulosporaceae</taxon>
        <taxon>Acaulospora</taxon>
    </lineage>
</organism>
<comment type="caution">
    <text evidence="1">The sequence shown here is derived from an EMBL/GenBank/DDBJ whole genome shotgun (WGS) entry which is preliminary data.</text>
</comment>
<feature type="non-terminal residue" evidence="1">
    <location>
        <position position="1"/>
    </location>
</feature>
<evidence type="ECO:0000313" key="2">
    <source>
        <dbReference type="Proteomes" id="UP000789525"/>
    </source>
</evidence>
<dbReference type="Proteomes" id="UP000789525">
    <property type="component" value="Unassembled WGS sequence"/>
</dbReference>
<reference evidence="1" key="1">
    <citation type="submission" date="2021-06" db="EMBL/GenBank/DDBJ databases">
        <authorList>
            <person name="Kallberg Y."/>
            <person name="Tangrot J."/>
            <person name="Rosling A."/>
        </authorList>
    </citation>
    <scope>NUCLEOTIDE SEQUENCE</scope>
    <source>
        <strain evidence="1">CL356</strain>
    </source>
</reference>
<keyword evidence="2" id="KW-1185">Reference proteome</keyword>
<proteinExistence type="predicted"/>